<evidence type="ECO:0000313" key="2">
    <source>
        <dbReference type="EMBL" id="JAB93572.1"/>
    </source>
</evidence>
<feature type="compositionally biased region" description="Basic and acidic residues" evidence="1">
    <location>
        <begin position="97"/>
        <end position="114"/>
    </location>
</feature>
<dbReference type="OrthoDB" id="10260894at2759"/>
<accession>W8B4S1</accession>
<dbReference type="AlphaFoldDB" id="W8B4S1"/>
<sequence length="114" mass="12941">EEPVQKVEPVEKPVEKPSGEIKTDDRPVKEKRKKSTEEEKIPDEKKTAGEPSEESLKPSGEIDQAGDKPKKEMRKKSIEEEKKPNEKASEELVMEAKPVEKPVEQSSDKMKTDD</sequence>
<feature type="compositionally biased region" description="Basic and acidic residues" evidence="1">
    <location>
        <begin position="35"/>
        <end position="48"/>
    </location>
</feature>
<protein>
    <submittedName>
        <fullName evidence="2">Uncharacterized protein</fullName>
    </submittedName>
</protein>
<feature type="non-terminal residue" evidence="2">
    <location>
        <position position="114"/>
    </location>
</feature>
<organism evidence="2">
    <name type="scientific">Ceratitis capitata</name>
    <name type="common">Mediterranean fruit fly</name>
    <name type="synonym">Tephritis capitata</name>
    <dbReference type="NCBI Taxonomy" id="7213"/>
    <lineage>
        <taxon>Eukaryota</taxon>
        <taxon>Metazoa</taxon>
        <taxon>Ecdysozoa</taxon>
        <taxon>Arthropoda</taxon>
        <taxon>Hexapoda</taxon>
        <taxon>Insecta</taxon>
        <taxon>Pterygota</taxon>
        <taxon>Neoptera</taxon>
        <taxon>Endopterygota</taxon>
        <taxon>Diptera</taxon>
        <taxon>Brachycera</taxon>
        <taxon>Muscomorpha</taxon>
        <taxon>Tephritoidea</taxon>
        <taxon>Tephritidae</taxon>
        <taxon>Ceratitis</taxon>
        <taxon>Ceratitis</taxon>
    </lineage>
</organism>
<feature type="non-terminal residue" evidence="2">
    <location>
        <position position="1"/>
    </location>
</feature>
<proteinExistence type="evidence at transcript level"/>
<reference evidence="2" key="2">
    <citation type="journal article" date="2014" name="BMC Genomics">
        <title>A genomic perspective to assessing quality of mass-reared SIT flies used in Mediterranean fruit fly (Ceratitis capitata) eradication in California.</title>
        <authorList>
            <person name="Calla B."/>
            <person name="Hall B."/>
            <person name="Hou S."/>
            <person name="Geib S.M."/>
        </authorList>
    </citation>
    <scope>NUCLEOTIDE SEQUENCE</scope>
</reference>
<evidence type="ECO:0000256" key="1">
    <source>
        <dbReference type="SAM" id="MobiDB-lite"/>
    </source>
</evidence>
<feature type="compositionally biased region" description="Basic and acidic residues" evidence="1">
    <location>
        <begin position="65"/>
        <end position="90"/>
    </location>
</feature>
<name>W8B4S1_CERCA</name>
<dbReference type="EMBL" id="GAMC01012983">
    <property type="protein sequence ID" value="JAB93572.1"/>
    <property type="molecule type" value="mRNA"/>
</dbReference>
<feature type="region of interest" description="Disordered" evidence="1">
    <location>
        <begin position="1"/>
        <end position="114"/>
    </location>
</feature>
<feature type="compositionally biased region" description="Basic and acidic residues" evidence="1">
    <location>
        <begin position="1"/>
        <end position="28"/>
    </location>
</feature>
<reference evidence="2" key="1">
    <citation type="submission" date="2013-07" db="EMBL/GenBank/DDBJ databases">
        <authorList>
            <person name="Geib S."/>
        </authorList>
    </citation>
    <scope>NUCLEOTIDE SEQUENCE</scope>
</reference>